<dbReference type="PROSITE" id="PS50089">
    <property type="entry name" value="ZF_RING_2"/>
    <property type="match status" value="1"/>
</dbReference>
<dbReference type="PROSITE" id="PS50016">
    <property type="entry name" value="ZF_PHD_2"/>
    <property type="match status" value="1"/>
</dbReference>
<dbReference type="InterPro" id="IPR013083">
    <property type="entry name" value="Znf_RING/FYVE/PHD"/>
</dbReference>
<dbReference type="Gene3D" id="3.30.40.10">
    <property type="entry name" value="Zinc/RING finger domain, C3HC4 (zinc finger)"/>
    <property type="match status" value="1"/>
</dbReference>
<dbReference type="GO" id="GO:0061630">
    <property type="term" value="F:ubiquitin protein ligase activity"/>
    <property type="evidence" value="ECO:0007669"/>
    <property type="project" value="InterPro"/>
</dbReference>
<dbReference type="PROSITE" id="PS50135">
    <property type="entry name" value="ZF_ZZ_2"/>
    <property type="match status" value="1"/>
</dbReference>
<comment type="caution">
    <text evidence="10">The sequence shown here is derived from an EMBL/GenBank/DDBJ whole genome shotgun (WGS) entry which is preliminary data.</text>
</comment>
<dbReference type="InterPro" id="IPR039903">
    <property type="entry name" value="Zswim2"/>
</dbReference>
<dbReference type="SUPFAM" id="SSF57850">
    <property type="entry name" value="RING/U-box"/>
    <property type="match status" value="2"/>
</dbReference>
<keyword evidence="11" id="KW-1185">Reference proteome</keyword>
<reference evidence="10 11" key="2">
    <citation type="submission" date="2016-08" db="EMBL/GenBank/DDBJ databases">
        <title>Pervasive Adenine N6-methylation of Active Genes in Fungi.</title>
        <authorList>
            <consortium name="DOE Joint Genome Institute"/>
            <person name="Mondo S.J."/>
            <person name="Dannebaum R.O."/>
            <person name="Kuo R.C."/>
            <person name="Labutti K."/>
            <person name="Haridas S."/>
            <person name="Kuo A."/>
            <person name="Salamov A."/>
            <person name="Ahrendt S.R."/>
            <person name="Lipzen A."/>
            <person name="Sullivan W."/>
            <person name="Andreopoulos W.B."/>
            <person name="Clum A."/>
            <person name="Lindquist E."/>
            <person name="Daum C."/>
            <person name="Ramamoorthy G.K."/>
            <person name="Gryganskyi A."/>
            <person name="Culley D."/>
            <person name="Magnuson J.K."/>
            <person name="James T.Y."/>
            <person name="O'Malley M.A."/>
            <person name="Stajich J.E."/>
            <person name="Spatafora J.W."/>
            <person name="Visel A."/>
            <person name="Grigoriev I.V."/>
        </authorList>
    </citation>
    <scope>NUCLEOTIDE SEQUENCE [LARGE SCALE GENOMIC DNA]</scope>
    <source>
        <strain evidence="10 11">S4</strain>
    </source>
</reference>
<dbReference type="CDD" id="cd16494">
    <property type="entry name" value="RING-CH-C4HC3_ZSWM2"/>
    <property type="match status" value="1"/>
</dbReference>
<evidence type="ECO:0008006" key="12">
    <source>
        <dbReference type="Google" id="ProtNLM"/>
    </source>
</evidence>
<dbReference type="GO" id="GO:0008270">
    <property type="term" value="F:zinc ion binding"/>
    <property type="evidence" value="ECO:0007669"/>
    <property type="project" value="UniProtKB-KW"/>
</dbReference>
<evidence type="ECO:0000259" key="8">
    <source>
        <dbReference type="PROSITE" id="PS50135"/>
    </source>
</evidence>
<dbReference type="PROSITE" id="PS50966">
    <property type="entry name" value="ZF_SWIM"/>
    <property type="match status" value="1"/>
</dbReference>
<accession>A0A1Y1X0R1</accession>
<dbReference type="Pfam" id="PF04434">
    <property type="entry name" value="SWIM"/>
    <property type="match status" value="1"/>
</dbReference>
<evidence type="ECO:0000256" key="3">
    <source>
        <dbReference type="ARBA" id="ARBA00022833"/>
    </source>
</evidence>
<dbReference type="Proteomes" id="UP000193944">
    <property type="component" value="Unassembled WGS sequence"/>
</dbReference>
<dbReference type="OrthoDB" id="8062037at2759"/>
<proteinExistence type="predicted"/>
<dbReference type="AlphaFoldDB" id="A0A1Y1X0R1"/>
<keyword evidence="1" id="KW-0479">Metal-binding</keyword>
<dbReference type="InterPro" id="IPR001841">
    <property type="entry name" value="Znf_RING"/>
</dbReference>
<evidence type="ECO:0000256" key="2">
    <source>
        <dbReference type="ARBA" id="ARBA00022771"/>
    </source>
</evidence>
<dbReference type="STRING" id="1754192.A0A1Y1X0R1"/>
<dbReference type="InterPro" id="IPR019787">
    <property type="entry name" value="Znf_PHD-finger"/>
</dbReference>
<dbReference type="SMART" id="SM00291">
    <property type="entry name" value="ZnF_ZZ"/>
    <property type="match status" value="1"/>
</dbReference>
<dbReference type="PANTHER" id="PTHR21540">
    <property type="entry name" value="RING FINGER AND SWIM DOMAIN-CONTAINING PROTEIN 2"/>
    <property type="match status" value="1"/>
</dbReference>
<gene>
    <name evidence="10" type="ORF">BCR32DRAFT_269785</name>
</gene>
<name>A0A1Y1X0R1_9FUNG</name>
<evidence type="ECO:0000256" key="4">
    <source>
        <dbReference type="PROSITE-ProRule" id="PRU00228"/>
    </source>
</evidence>
<feature type="region of interest" description="Disordered" evidence="5">
    <location>
        <begin position="516"/>
        <end position="541"/>
    </location>
</feature>
<feature type="domain" description="RING-type" evidence="7">
    <location>
        <begin position="157"/>
        <end position="209"/>
    </location>
</feature>
<feature type="domain" description="ZZ-type" evidence="8">
    <location>
        <begin position="243"/>
        <end position="295"/>
    </location>
</feature>
<dbReference type="InterPro" id="IPR000433">
    <property type="entry name" value="Znf_ZZ"/>
</dbReference>
<organism evidence="10 11">
    <name type="scientific">Anaeromyces robustus</name>
    <dbReference type="NCBI Taxonomy" id="1754192"/>
    <lineage>
        <taxon>Eukaryota</taxon>
        <taxon>Fungi</taxon>
        <taxon>Fungi incertae sedis</taxon>
        <taxon>Chytridiomycota</taxon>
        <taxon>Chytridiomycota incertae sedis</taxon>
        <taxon>Neocallimastigomycetes</taxon>
        <taxon>Neocallimastigales</taxon>
        <taxon>Neocallimastigaceae</taxon>
        <taxon>Anaeromyces</taxon>
    </lineage>
</organism>
<dbReference type="EMBL" id="MCFG01000193">
    <property type="protein sequence ID" value="ORX78924.1"/>
    <property type="molecule type" value="Genomic_DNA"/>
</dbReference>
<reference evidence="10 11" key="1">
    <citation type="submission" date="2016-08" db="EMBL/GenBank/DDBJ databases">
        <title>A Parts List for Fungal Cellulosomes Revealed by Comparative Genomics.</title>
        <authorList>
            <consortium name="DOE Joint Genome Institute"/>
            <person name="Haitjema C.H."/>
            <person name="Gilmore S.P."/>
            <person name="Henske J.K."/>
            <person name="Solomon K.V."/>
            <person name="De Groot R."/>
            <person name="Kuo A."/>
            <person name="Mondo S.J."/>
            <person name="Salamov A.A."/>
            <person name="Labutti K."/>
            <person name="Zhao Z."/>
            <person name="Chiniquy J."/>
            <person name="Barry K."/>
            <person name="Brewer H.M."/>
            <person name="Purvine S.O."/>
            <person name="Wright A.T."/>
            <person name="Boxma B."/>
            <person name="Van Alen T."/>
            <person name="Hackstein J.H."/>
            <person name="Baker S.E."/>
            <person name="Grigoriev I.V."/>
            <person name="O'Malley M.A."/>
        </authorList>
    </citation>
    <scope>NUCLEOTIDE SEQUENCE [LARGE SCALE GENOMIC DNA]</scope>
    <source>
        <strain evidence="10 11">S4</strain>
    </source>
</reference>
<feature type="compositionally biased region" description="Basic and acidic residues" evidence="5">
    <location>
        <begin position="527"/>
        <end position="541"/>
    </location>
</feature>
<feature type="compositionally biased region" description="Polar residues" evidence="5">
    <location>
        <begin position="516"/>
        <end position="526"/>
    </location>
</feature>
<evidence type="ECO:0000259" key="6">
    <source>
        <dbReference type="PROSITE" id="PS50016"/>
    </source>
</evidence>
<protein>
    <recommendedName>
        <fullName evidence="12">SWIM-type domain-containing protein</fullName>
    </recommendedName>
</protein>
<sequence>MDRIYQYRTKAPDNFKEKIAKAKQSSFYLIQELGPLAFILREDKIISDKKHTIKYRVSLGERQTCTCGSFQTEKDICLHILWIMLKYYNVSENNEILYQLSLIEREINYLLELRAEKLEKNKKKHITDKDKEKEYERNDNEYYSKVKQREIEDDQICPICQETFNDSPGPVTFCRLSCGNNIHVNCMKMVMEHQLSTSDETMIKCPLCRNNFNTVKNFKKELDDIQNKKKSNKFLKLNQKLNHFGYICHHCSVNPIHGKCHKCTVCKKYYLCDNCFLKGIHSEHSFKGRISKKDSWELSIRYIESTLPEGLIQNLQNRELNEEDYNTLLLLDQKAIQGSIPLHIINSFPTKKIKYIDKDKITCVIYKWLLHTRSTCPVCGLAAYSSIINDDNYDKPDMNSKIYKANVYPELEKPKKKGKNKKSTDILNEHNKNIDTIKENNNKIQEFNLFIHGNSAIKQDNINNVHLPKNEYKKDDIPIPKTIKIKKSNMNLKKFNQLSINNSINEEKFLEINSISTNHGNSTQNSHKNENNDKKSIERNVEESSIKIQPLLSEFLSTSSLVSIEECNIENKKDSKEKNKKIIKKKYKSNKNNKPHHNIDNKLNNKCKKKESFTDGLKLPLMIEVSGNQILK</sequence>
<dbReference type="Gene3D" id="3.30.60.90">
    <property type="match status" value="1"/>
</dbReference>
<evidence type="ECO:0000259" key="9">
    <source>
        <dbReference type="PROSITE" id="PS50966"/>
    </source>
</evidence>
<keyword evidence="3" id="KW-0862">Zinc</keyword>
<evidence type="ECO:0000256" key="5">
    <source>
        <dbReference type="SAM" id="MobiDB-lite"/>
    </source>
</evidence>
<dbReference type="PANTHER" id="PTHR21540:SF3">
    <property type="entry name" value="E3 UBIQUITIN-PROTEIN LIGASE ZSWIM2"/>
    <property type="match status" value="1"/>
</dbReference>
<feature type="domain" description="PHD-type" evidence="6">
    <location>
        <begin position="154"/>
        <end position="211"/>
    </location>
</feature>
<evidence type="ECO:0000313" key="10">
    <source>
        <dbReference type="EMBL" id="ORX78924.1"/>
    </source>
</evidence>
<dbReference type="Pfam" id="PF00569">
    <property type="entry name" value="ZZ"/>
    <property type="match status" value="1"/>
</dbReference>
<keyword evidence="2 4" id="KW-0863">Zinc-finger</keyword>
<evidence type="ECO:0000313" key="11">
    <source>
        <dbReference type="Proteomes" id="UP000193944"/>
    </source>
</evidence>
<dbReference type="InterPro" id="IPR007527">
    <property type="entry name" value="Znf_SWIM"/>
</dbReference>
<dbReference type="InterPro" id="IPR043145">
    <property type="entry name" value="Znf_ZZ_sf"/>
</dbReference>
<feature type="domain" description="SWIM-type" evidence="9">
    <location>
        <begin position="55"/>
        <end position="88"/>
    </location>
</feature>
<evidence type="ECO:0000259" key="7">
    <source>
        <dbReference type="PROSITE" id="PS50089"/>
    </source>
</evidence>
<evidence type="ECO:0000256" key="1">
    <source>
        <dbReference type="ARBA" id="ARBA00022723"/>
    </source>
</evidence>